<protein>
    <submittedName>
        <fullName evidence="6">YAE1 maturation factor of ABCE1</fullName>
    </submittedName>
</protein>
<evidence type="ECO:0000256" key="1">
    <source>
        <dbReference type="ARBA" id="ARBA00004123"/>
    </source>
</evidence>
<dbReference type="Pfam" id="PF09811">
    <property type="entry name" value="Yae1_N"/>
    <property type="match status" value="1"/>
</dbReference>
<dbReference type="GeneTree" id="ENSGT00390000011176"/>
<dbReference type="GO" id="GO:0005737">
    <property type="term" value="C:cytoplasm"/>
    <property type="evidence" value="ECO:0007669"/>
    <property type="project" value="UniProtKB-SubCell"/>
</dbReference>
<dbReference type="GO" id="GO:0005634">
    <property type="term" value="C:nucleus"/>
    <property type="evidence" value="ECO:0007669"/>
    <property type="project" value="UniProtKB-SubCell"/>
</dbReference>
<sequence length="211" mass="23399">MEGEDVFDEEGDEMGFLQTEWKRSMEKRLKEGYLNGIDAGRGNALQSGFNLGYKLGVNMLMPYGKLRGTLSALLTWYQLHNPEPPATAKLNDLLTAVCQCEDQLLKCLSSMSQAPHPSDLSSTLEEMNLGCSGAGGVLEEESSCTTDQNCCRNKDPLALSLARCRTSQQLHDTARQELCRIAKETLSVAEHLNLPEGILYYIQSLQNITYN</sequence>
<evidence type="ECO:0000313" key="7">
    <source>
        <dbReference type="Proteomes" id="UP000694569"/>
    </source>
</evidence>
<name>A0A8C5PE26_9ANUR</name>
<dbReference type="OrthoDB" id="20086at2759"/>
<dbReference type="Proteomes" id="UP000694569">
    <property type="component" value="Unplaced"/>
</dbReference>
<evidence type="ECO:0000256" key="2">
    <source>
        <dbReference type="ARBA" id="ARBA00004496"/>
    </source>
</evidence>
<feature type="domain" description="Essential protein Yae1 N-terminal" evidence="5">
    <location>
        <begin position="32"/>
        <end position="70"/>
    </location>
</feature>
<evidence type="ECO:0000259" key="5">
    <source>
        <dbReference type="Pfam" id="PF09811"/>
    </source>
</evidence>
<gene>
    <name evidence="6" type="primary">YAE1</name>
</gene>
<dbReference type="PANTHER" id="PTHR18829">
    <property type="entry name" value="PROTEIN YAE1 HOMOLOG"/>
    <property type="match status" value="1"/>
</dbReference>
<dbReference type="InterPro" id="IPR038881">
    <property type="entry name" value="Yae1-like"/>
</dbReference>
<dbReference type="AlphaFoldDB" id="A0A8C5PE26"/>
<keyword evidence="3" id="KW-0963">Cytoplasm</keyword>
<accession>A0A8C5PE26</accession>
<comment type="subcellular location">
    <subcellularLocation>
        <location evidence="2">Cytoplasm</location>
    </subcellularLocation>
    <subcellularLocation>
        <location evidence="1">Nucleus</location>
    </subcellularLocation>
</comment>
<evidence type="ECO:0000256" key="4">
    <source>
        <dbReference type="ARBA" id="ARBA00023242"/>
    </source>
</evidence>
<keyword evidence="7" id="KW-1185">Reference proteome</keyword>
<reference evidence="6" key="2">
    <citation type="submission" date="2025-09" db="UniProtKB">
        <authorList>
            <consortium name="Ensembl"/>
        </authorList>
    </citation>
    <scope>IDENTIFICATION</scope>
</reference>
<proteinExistence type="predicted"/>
<organism evidence="6 7">
    <name type="scientific">Leptobrachium leishanense</name>
    <name type="common">Leishan spiny toad</name>
    <dbReference type="NCBI Taxonomy" id="445787"/>
    <lineage>
        <taxon>Eukaryota</taxon>
        <taxon>Metazoa</taxon>
        <taxon>Chordata</taxon>
        <taxon>Craniata</taxon>
        <taxon>Vertebrata</taxon>
        <taxon>Euteleostomi</taxon>
        <taxon>Amphibia</taxon>
        <taxon>Batrachia</taxon>
        <taxon>Anura</taxon>
        <taxon>Pelobatoidea</taxon>
        <taxon>Megophryidae</taxon>
        <taxon>Leptobrachium</taxon>
    </lineage>
</organism>
<reference evidence="6" key="1">
    <citation type="submission" date="2025-08" db="UniProtKB">
        <authorList>
            <consortium name="Ensembl"/>
        </authorList>
    </citation>
    <scope>IDENTIFICATION</scope>
</reference>
<keyword evidence="4" id="KW-0539">Nucleus</keyword>
<dbReference type="Ensembl" id="ENSLLET00000016903.1">
    <property type="protein sequence ID" value="ENSLLEP00000016280.1"/>
    <property type="gene ID" value="ENSLLEG00000010386.1"/>
</dbReference>
<dbReference type="PANTHER" id="PTHR18829:SF0">
    <property type="entry name" value="PROTEIN YAE1 HOMOLOG"/>
    <property type="match status" value="1"/>
</dbReference>
<evidence type="ECO:0000256" key="3">
    <source>
        <dbReference type="ARBA" id="ARBA00022490"/>
    </source>
</evidence>
<dbReference type="InterPro" id="IPR019191">
    <property type="entry name" value="Essential_protein_Yae1_N"/>
</dbReference>
<evidence type="ECO:0000313" key="6">
    <source>
        <dbReference type="Ensembl" id="ENSLLEP00000016280.1"/>
    </source>
</evidence>